<organism evidence="1 2">
    <name type="scientific">Drouetiella hepatica Uher 2000/2452</name>
    <dbReference type="NCBI Taxonomy" id="904376"/>
    <lineage>
        <taxon>Bacteria</taxon>
        <taxon>Bacillati</taxon>
        <taxon>Cyanobacteriota</taxon>
        <taxon>Cyanophyceae</taxon>
        <taxon>Oculatellales</taxon>
        <taxon>Oculatellaceae</taxon>
        <taxon>Drouetiella</taxon>
    </lineage>
</organism>
<gene>
    <name evidence="1" type="ORF">KME15_10045</name>
</gene>
<dbReference type="AlphaFoldDB" id="A0A951QA65"/>
<proteinExistence type="predicted"/>
<name>A0A951QA65_9CYAN</name>
<accession>A0A951QA65</accession>
<dbReference type="Proteomes" id="UP000757435">
    <property type="component" value="Unassembled WGS sequence"/>
</dbReference>
<comment type="caution">
    <text evidence="1">The sequence shown here is derived from an EMBL/GenBank/DDBJ whole genome shotgun (WGS) entry which is preliminary data.</text>
</comment>
<reference evidence="1" key="1">
    <citation type="submission" date="2021-05" db="EMBL/GenBank/DDBJ databases">
        <authorList>
            <person name="Pietrasiak N."/>
            <person name="Ward R."/>
            <person name="Stajich J.E."/>
            <person name="Kurbessoian T."/>
        </authorList>
    </citation>
    <scope>NUCLEOTIDE SEQUENCE</scope>
    <source>
        <strain evidence="1">UHER 2000/2452</strain>
    </source>
</reference>
<evidence type="ECO:0000313" key="2">
    <source>
        <dbReference type="Proteomes" id="UP000757435"/>
    </source>
</evidence>
<evidence type="ECO:0000313" key="1">
    <source>
        <dbReference type="EMBL" id="MBW4659006.1"/>
    </source>
</evidence>
<dbReference type="EMBL" id="JAHHHD010000009">
    <property type="protein sequence ID" value="MBW4659006.1"/>
    <property type="molecule type" value="Genomic_DNA"/>
</dbReference>
<reference evidence="1" key="2">
    <citation type="journal article" date="2022" name="Microbiol. Resour. Announc.">
        <title>Metagenome Sequencing to Explore Phylogenomics of Terrestrial Cyanobacteria.</title>
        <authorList>
            <person name="Ward R.D."/>
            <person name="Stajich J.E."/>
            <person name="Johansen J.R."/>
            <person name="Huntemann M."/>
            <person name="Clum A."/>
            <person name="Foster B."/>
            <person name="Foster B."/>
            <person name="Roux S."/>
            <person name="Palaniappan K."/>
            <person name="Varghese N."/>
            <person name="Mukherjee S."/>
            <person name="Reddy T.B.K."/>
            <person name="Daum C."/>
            <person name="Copeland A."/>
            <person name="Chen I.A."/>
            <person name="Ivanova N.N."/>
            <person name="Kyrpides N.C."/>
            <person name="Shapiro N."/>
            <person name="Eloe-Fadrosh E.A."/>
            <person name="Pietrasiak N."/>
        </authorList>
    </citation>
    <scope>NUCLEOTIDE SEQUENCE</scope>
    <source>
        <strain evidence="1">UHER 2000/2452</strain>
    </source>
</reference>
<protein>
    <submittedName>
        <fullName evidence="1">Uncharacterized protein</fullName>
    </submittedName>
</protein>
<sequence length="47" mass="5292">MPSPCAMRHEEARLRSHSVLRSSLCNPDRAEQLQDVASAVQDLSRSR</sequence>